<dbReference type="GO" id="GO:0010427">
    <property type="term" value="F:abscisic acid binding"/>
    <property type="evidence" value="ECO:0007669"/>
    <property type="project" value="InterPro"/>
</dbReference>
<feature type="domain" description="Bet v I/Major latex protein" evidence="2">
    <location>
        <begin position="2"/>
        <end position="156"/>
    </location>
</feature>
<evidence type="ECO:0000259" key="2">
    <source>
        <dbReference type="SMART" id="SM01037"/>
    </source>
</evidence>
<dbReference type="InterPro" id="IPR050279">
    <property type="entry name" value="Plant_def-hormone_signal"/>
</dbReference>
<name>A0AAW1NGN4_SAPOF</name>
<dbReference type="GO" id="GO:0006952">
    <property type="term" value="P:defense response"/>
    <property type="evidence" value="ECO:0007669"/>
    <property type="project" value="InterPro"/>
</dbReference>
<dbReference type="InterPro" id="IPR023393">
    <property type="entry name" value="START-like_dom_sf"/>
</dbReference>
<dbReference type="Gene3D" id="3.30.530.20">
    <property type="match status" value="1"/>
</dbReference>
<dbReference type="AlphaFoldDB" id="A0AAW1NGN4"/>
<keyword evidence="4" id="KW-1185">Reference proteome</keyword>
<evidence type="ECO:0000313" key="3">
    <source>
        <dbReference type="EMBL" id="KAK9756899.1"/>
    </source>
</evidence>
<evidence type="ECO:0000313" key="4">
    <source>
        <dbReference type="Proteomes" id="UP001443914"/>
    </source>
</evidence>
<comment type="similarity">
    <text evidence="1">Belongs to the BetVI family.</text>
</comment>
<evidence type="ECO:0000256" key="1">
    <source>
        <dbReference type="ARBA" id="ARBA00009744"/>
    </source>
</evidence>
<dbReference type="InterPro" id="IPR000916">
    <property type="entry name" value="Bet_v_I/MLP"/>
</dbReference>
<dbReference type="SMART" id="SM01037">
    <property type="entry name" value="Bet_v_1"/>
    <property type="match status" value="1"/>
</dbReference>
<reference evidence="3" key="1">
    <citation type="submission" date="2024-03" db="EMBL/GenBank/DDBJ databases">
        <title>WGS assembly of Saponaria officinalis var. Norfolk2.</title>
        <authorList>
            <person name="Jenkins J."/>
            <person name="Shu S."/>
            <person name="Grimwood J."/>
            <person name="Barry K."/>
            <person name="Goodstein D."/>
            <person name="Schmutz J."/>
            <person name="Leebens-Mack J."/>
            <person name="Osbourn A."/>
        </authorList>
    </citation>
    <scope>NUCLEOTIDE SEQUENCE [LARGE SCALE GENOMIC DNA]</scope>
    <source>
        <strain evidence="3">JIC</strain>
    </source>
</reference>
<dbReference type="EMBL" id="JBDFQZ010000001">
    <property type="protein sequence ID" value="KAK9756899.1"/>
    <property type="molecule type" value="Genomic_DNA"/>
</dbReference>
<dbReference type="PANTHER" id="PTHR31213">
    <property type="entry name" value="OS08G0374000 PROTEIN-RELATED"/>
    <property type="match status" value="1"/>
</dbReference>
<dbReference type="SUPFAM" id="SSF55961">
    <property type="entry name" value="Bet v1-like"/>
    <property type="match status" value="1"/>
</dbReference>
<dbReference type="InterPro" id="IPR024949">
    <property type="entry name" value="Bet_v_I_allergen"/>
</dbReference>
<dbReference type="GO" id="GO:0038023">
    <property type="term" value="F:signaling receptor activity"/>
    <property type="evidence" value="ECO:0007669"/>
    <property type="project" value="InterPro"/>
</dbReference>
<dbReference type="GO" id="GO:0005737">
    <property type="term" value="C:cytoplasm"/>
    <property type="evidence" value="ECO:0007669"/>
    <property type="project" value="TreeGrafter"/>
</dbReference>
<dbReference type="PRINTS" id="PR00634">
    <property type="entry name" value="BETALLERGEN"/>
</dbReference>
<dbReference type="Pfam" id="PF00407">
    <property type="entry name" value="Bet_v_1"/>
    <property type="match status" value="1"/>
</dbReference>
<proteinExistence type="inferred from homology"/>
<gene>
    <name evidence="3" type="ORF">RND81_01G128500</name>
</gene>
<organism evidence="3 4">
    <name type="scientific">Saponaria officinalis</name>
    <name type="common">Common soapwort</name>
    <name type="synonym">Lychnis saponaria</name>
    <dbReference type="NCBI Taxonomy" id="3572"/>
    <lineage>
        <taxon>Eukaryota</taxon>
        <taxon>Viridiplantae</taxon>
        <taxon>Streptophyta</taxon>
        <taxon>Embryophyta</taxon>
        <taxon>Tracheophyta</taxon>
        <taxon>Spermatophyta</taxon>
        <taxon>Magnoliopsida</taxon>
        <taxon>eudicotyledons</taxon>
        <taxon>Gunneridae</taxon>
        <taxon>Pentapetalae</taxon>
        <taxon>Caryophyllales</taxon>
        <taxon>Caryophyllaceae</taxon>
        <taxon>Caryophylleae</taxon>
        <taxon>Saponaria</taxon>
    </lineage>
</organism>
<dbReference type="GO" id="GO:0005634">
    <property type="term" value="C:nucleus"/>
    <property type="evidence" value="ECO:0007669"/>
    <property type="project" value="TreeGrafter"/>
</dbReference>
<protein>
    <recommendedName>
        <fullName evidence="2">Bet v I/Major latex protein domain-containing protein</fullName>
    </recommendedName>
</protein>
<dbReference type="GO" id="GO:0009738">
    <property type="term" value="P:abscisic acid-activated signaling pathway"/>
    <property type="evidence" value="ECO:0007669"/>
    <property type="project" value="InterPro"/>
</dbReference>
<sequence>MGVFTFTMADIASPVSPARLFKALSTDNHNLMPKVVPDFVKSIECLTGNPCSVGCVKQINLPEGRPYKYLKNRIDEIDESKYYIKYTTFEGDVLGDTLECAVYETTYEAVGDGTQYKVVAHYHTKGDNVKTEDEVSIGQDAVTKMFKAVEAYLIANPDVYA</sequence>
<accession>A0AAW1NGN4</accession>
<dbReference type="GO" id="GO:0004864">
    <property type="term" value="F:protein phosphatase inhibitor activity"/>
    <property type="evidence" value="ECO:0007669"/>
    <property type="project" value="InterPro"/>
</dbReference>
<dbReference type="PANTHER" id="PTHR31213:SF157">
    <property type="entry name" value="MAJOR ALLERGEN MAL D 1-LIKE"/>
    <property type="match status" value="1"/>
</dbReference>
<dbReference type="FunFam" id="3.30.530.20:FF:000007">
    <property type="entry name" value="Major pollen allergen Bet v 1-A"/>
    <property type="match status" value="1"/>
</dbReference>
<dbReference type="CDD" id="cd07816">
    <property type="entry name" value="Bet_v1-like"/>
    <property type="match status" value="1"/>
</dbReference>
<comment type="caution">
    <text evidence="3">The sequence shown here is derived from an EMBL/GenBank/DDBJ whole genome shotgun (WGS) entry which is preliminary data.</text>
</comment>
<dbReference type="Proteomes" id="UP001443914">
    <property type="component" value="Unassembled WGS sequence"/>
</dbReference>